<comment type="caution">
    <text evidence="2">The sequence shown here is derived from an EMBL/GenBank/DDBJ whole genome shotgun (WGS) entry which is preliminary data.</text>
</comment>
<feature type="region of interest" description="Disordered" evidence="1">
    <location>
        <begin position="490"/>
        <end position="536"/>
    </location>
</feature>
<name>A0A5M3MUV9_CONPW</name>
<dbReference type="KEGG" id="cput:CONPUDRAFT_152013"/>
<sequence length="536" mass="60726">MVLERNKPCWACKTGLPPALASFARNINIVTKKFGTNYQMFCPTFLVFSHPMLFDAPALDGNHFQTQESQAAATVWEFDDILMTNLRKYRSMHTFVDEVEHCIDHRHMQEINKLHKTFWSVIELQQDCKNWFAASYRDCSYIKPLCDLLGVPVSPPEKTYQSLPPVFLKNHIVNVHCPFSNWIVIACACKVIMWGKKSINHPGLPSGGPICNAWLWGSTIVLPGLWAFAATCIIFLLSPDVEFSKGGKGNCSGIKYSEYFTKYSHLLITKWDSPPITTLRVKINAFEDLAKDINAAMAAMDMDSDDKPTTLQPSGAMGNFSGAPQDYILMGLYKQLQQARATIMSQQMQITTLLSSQNTYCCCLLRQDHPDNKFCTKGKYLKWIKTSDVVNAVIKKTKLPFFKNKDGNCYNKVAIAKVVEMAWLEVGNKHPDALLSEGNWKICELGNLQYGFWRQSQDIEFKAMYARIELEAGKAQVNVRKIKEEPNLASSKCKKDANKGNNNKIQVISMMHPMKKCRTSKKNKGKQETSEESSEE</sequence>
<proteinExistence type="predicted"/>
<dbReference type="EMBL" id="JH711576">
    <property type="protein sequence ID" value="EIW82958.1"/>
    <property type="molecule type" value="Genomic_DNA"/>
</dbReference>
<keyword evidence="3" id="KW-1185">Reference proteome</keyword>
<accession>A0A5M3MUV9</accession>
<protein>
    <submittedName>
        <fullName evidence="2">Uncharacterized protein</fullName>
    </submittedName>
</protein>
<dbReference type="OrthoDB" id="3231188at2759"/>
<evidence type="ECO:0000313" key="3">
    <source>
        <dbReference type="Proteomes" id="UP000053558"/>
    </source>
</evidence>
<dbReference type="GeneID" id="19202947"/>
<feature type="compositionally biased region" description="Basic residues" evidence="1">
    <location>
        <begin position="513"/>
        <end position="524"/>
    </location>
</feature>
<dbReference type="Proteomes" id="UP000053558">
    <property type="component" value="Unassembled WGS sequence"/>
</dbReference>
<evidence type="ECO:0000313" key="2">
    <source>
        <dbReference type="EMBL" id="EIW82958.1"/>
    </source>
</evidence>
<dbReference type="RefSeq" id="XP_007766867.1">
    <property type="nucleotide sequence ID" value="XM_007768677.1"/>
</dbReference>
<evidence type="ECO:0000256" key="1">
    <source>
        <dbReference type="SAM" id="MobiDB-lite"/>
    </source>
</evidence>
<organism evidence="2 3">
    <name type="scientific">Coniophora puteana (strain RWD-64-598)</name>
    <name type="common">Brown rot fungus</name>
    <dbReference type="NCBI Taxonomy" id="741705"/>
    <lineage>
        <taxon>Eukaryota</taxon>
        <taxon>Fungi</taxon>
        <taxon>Dikarya</taxon>
        <taxon>Basidiomycota</taxon>
        <taxon>Agaricomycotina</taxon>
        <taxon>Agaricomycetes</taxon>
        <taxon>Agaricomycetidae</taxon>
        <taxon>Boletales</taxon>
        <taxon>Coniophorineae</taxon>
        <taxon>Coniophoraceae</taxon>
        <taxon>Coniophora</taxon>
    </lineage>
</organism>
<gene>
    <name evidence="2" type="ORF">CONPUDRAFT_152013</name>
</gene>
<dbReference type="AlphaFoldDB" id="A0A5M3MUV9"/>
<reference evidence="3" key="1">
    <citation type="journal article" date="2012" name="Science">
        <title>The Paleozoic origin of enzymatic lignin decomposition reconstructed from 31 fungal genomes.</title>
        <authorList>
            <person name="Floudas D."/>
            <person name="Binder M."/>
            <person name="Riley R."/>
            <person name="Barry K."/>
            <person name="Blanchette R.A."/>
            <person name="Henrissat B."/>
            <person name="Martinez A.T."/>
            <person name="Otillar R."/>
            <person name="Spatafora J.W."/>
            <person name="Yadav J.S."/>
            <person name="Aerts A."/>
            <person name="Benoit I."/>
            <person name="Boyd A."/>
            <person name="Carlson A."/>
            <person name="Copeland A."/>
            <person name="Coutinho P.M."/>
            <person name="de Vries R.P."/>
            <person name="Ferreira P."/>
            <person name="Findley K."/>
            <person name="Foster B."/>
            <person name="Gaskell J."/>
            <person name="Glotzer D."/>
            <person name="Gorecki P."/>
            <person name="Heitman J."/>
            <person name="Hesse C."/>
            <person name="Hori C."/>
            <person name="Igarashi K."/>
            <person name="Jurgens J.A."/>
            <person name="Kallen N."/>
            <person name="Kersten P."/>
            <person name="Kohler A."/>
            <person name="Kuees U."/>
            <person name="Kumar T.K.A."/>
            <person name="Kuo A."/>
            <person name="LaButti K."/>
            <person name="Larrondo L.F."/>
            <person name="Lindquist E."/>
            <person name="Ling A."/>
            <person name="Lombard V."/>
            <person name="Lucas S."/>
            <person name="Lundell T."/>
            <person name="Martin R."/>
            <person name="McLaughlin D.J."/>
            <person name="Morgenstern I."/>
            <person name="Morin E."/>
            <person name="Murat C."/>
            <person name="Nagy L.G."/>
            <person name="Nolan M."/>
            <person name="Ohm R.A."/>
            <person name="Patyshakuliyeva A."/>
            <person name="Rokas A."/>
            <person name="Ruiz-Duenas F.J."/>
            <person name="Sabat G."/>
            <person name="Salamov A."/>
            <person name="Samejima M."/>
            <person name="Schmutz J."/>
            <person name="Slot J.C."/>
            <person name="St John F."/>
            <person name="Stenlid J."/>
            <person name="Sun H."/>
            <person name="Sun S."/>
            <person name="Syed K."/>
            <person name="Tsang A."/>
            <person name="Wiebenga A."/>
            <person name="Young D."/>
            <person name="Pisabarro A."/>
            <person name="Eastwood D.C."/>
            <person name="Martin F."/>
            <person name="Cullen D."/>
            <person name="Grigoriev I.V."/>
            <person name="Hibbett D.S."/>
        </authorList>
    </citation>
    <scope>NUCLEOTIDE SEQUENCE [LARGE SCALE GENOMIC DNA]</scope>
    <source>
        <strain evidence="3">RWD-64-598 SS2</strain>
    </source>
</reference>